<dbReference type="GO" id="GO:0000922">
    <property type="term" value="C:spindle pole"/>
    <property type="evidence" value="ECO:0007669"/>
    <property type="project" value="TreeGrafter"/>
</dbReference>
<accession>A0A6F9DJD2</accession>
<dbReference type="Pfam" id="PF00612">
    <property type="entry name" value="IQ"/>
    <property type="match status" value="14"/>
</dbReference>
<gene>
    <name evidence="7" type="primary">LOC100187291-001</name>
</gene>
<dbReference type="InterPro" id="IPR051185">
    <property type="entry name" value="ASPM"/>
</dbReference>
<dbReference type="InterPro" id="IPR000048">
    <property type="entry name" value="IQ_motif_EF-hand-BS"/>
</dbReference>
<keyword evidence="4" id="KW-0112">Calmodulin-binding</keyword>
<evidence type="ECO:0000256" key="2">
    <source>
        <dbReference type="ARBA" id="ARBA00022490"/>
    </source>
</evidence>
<dbReference type="GO" id="GO:0005737">
    <property type="term" value="C:cytoplasm"/>
    <property type="evidence" value="ECO:0007669"/>
    <property type="project" value="UniProtKB-SubCell"/>
</dbReference>
<dbReference type="CDD" id="cd23767">
    <property type="entry name" value="IQCD"/>
    <property type="match status" value="2"/>
</dbReference>
<feature type="region of interest" description="Disordered" evidence="6">
    <location>
        <begin position="830"/>
        <end position="920"/>
    </location>
</feature>
<evidence type="ECO:0000256" key="1">
    <source>
        <dbReference type="ARBA" id="ARBA00004496"/>
    </source>
</evidence>
<comment type="subcellular location">
    <subcellularLocation>
        <location evidence="1">Cytoplasm</location>
    </subcellularLocation>
</comment>
<dbReference type="GO" id="GO:0051295">
    <property type="term" value="P:establishment of meiotic spindle localization"/>
    <property type="evidence" value="ECO:0007669"/>
    <property type="project" value="TreeGrafter"/>
</dbReference>
<sequence length="944" mass="109872">MKRCCLNIQSYYRGHAARQRYQLLKDQAEEKQRNIAATLIQSSWKGHIKRREFFSLKKATITIQAWYRSVKAKQNYLKIKNAVVTIQLKWMATMQARKVQKDFKALKSAVITVQAARRAIVQRRKFLATKNATVTIQSFVKGWLARKQYKAAKLALRKRNKAAVCIQSAWRAFKARQMFIKIRNATVTIQRHWKATVLARKQRSQFLKQKISCLQIQSCYRGYRVRQQFLIYLRQKTEKTQRNNAAIIIQSACKGYQAKQEYLCKKKAAITIQSRYKAFKARQNYLMVRKAVVIIQRKWKATLLANRIRKEFKVLKSSVVKLQAVRRMIVQRRKFLEIKSAAILIQAHFRGWSIRRTYIAKREAAIKIQAYFRRILCQKSYLAKRNAADCMQKRFRAKQLANATRAQFMKQKQSAILIQAFYRGYTARKQFKLMQEKARNEKAAIVLQSWIRGCQQRQAYALLLEKKAAKRKLQLMMIGMAAQDHLNAIIIQRAYRRSVVRAHHKQHMQHVVLVQRTWRAKLMRRKFVKMRKAAVVIQRQYRRHFFHRQQKVILIQRWWRTLMENRKVKQQYKASLKIQAAWRGYKVRKSMLVFPGIAFQRAKLEEATKRASLHPENTIYNRMVLALGILFNKKYLNQVRSALEELERVSGLVGICCVHITDAGGPRELFRLLGVCNRDFGSGSVARLSLRILTNLLSNPPSSEAVKLIMDENIDDIVNVFPKYQDRGGRDKSSRPVFIAACDLLLVYLRDSQRAKDFVENHQLNVQRIKNIQKETERRYKKQNERSSIQRRMTEIHAVGYLNDSTMIAEQSFVKERSFVKGMFVSMASTSTPTRSKAPKLPEATSKQKITSKKPKVKAALVKQPTEATRAHSRPKTAAKAHVAVPAVRKEALKPAESGAGPSRRRSVQPGRITQAKSEPVAPDLAEKALHKLNMICDIFELYK</sequence>
<dbReference type="PANTHER" id="PTHR22706">
    <property type="entry name" value="ASSEMBLY FACTOR FOR SPINDLE MICROTUBULES"/>
    <property type="match status" value="1"/>
</dbReference>
<dbReference type="PANTHER" id="PTHR22706:SF1">
    <property type="entry name" value="ASSEMBLY FACTOR FOR SPINDLE MICROTUBULES"/>
    <property type="match status" value="1"/>
</dbReference>
<dbReference type="GO" id="GO:0007051">
    <property type="term" value="P:spindle organization"/>
    <property type="evidence" value="ECO:0007669"/>
    <property type="project" value="TreeGrafter"/>
</dbReference>
<keyword evidence="2" id="KW-0963">Cytoplasm</keyword>
<dbReference type="SMART" id="SM00015">
    <property type="entry name" value="IQ"/>
    <property type="match status" value="20"/>
</dbReference>
<organism evidence="7">
    <name type="scientific">Phallusia mammillata</name>
    <dbReference type="NCBI Taxonomy" id="59560"/>
    <lineage>
        <taxon>Eukaryota</taxon>
        <taxon>Metazoa</taxon>
        <taxon>Chordata</taxon>
        <taxon>Tunicata</taxon>
        <taxon>Ascidiacea</taxon>
        <taxon>Phlebobranchia</taxon>
        <taxon>Ascidiidae</taxon>
        <taxon>Phallusia</taxon>
    </lineage>
</organism>
<evidence type="ECO:0000256" key="4">
    <source>
        <dbReference type="ARBA" id="ARBA00022860"/>
    </source>
</evidence>
<dbReference type="InterPro" id="IPR027417">
    <property type="entry name" value="P-loop_NTPase"/>
</dbReference>
<protein>
    <submittedName>
        <fullName evidence="7">Uncharacterized protein LOC100187291</fullName>
    </submittedName>
</protein>
<dbReference type="PROSITE" id="PS50096">
    <property type="entry name" value="IQ"/>
    <property type="match status" value="15"/>
</dbReference>
<evidence type="ECO:0000313" key="7">
    <source>
        <dbReference type="EMBL" id="CAB3263063.1"/>
    </source>
</evidence>
<feature type="coiled-coil region" evidence="5">
    <location>
        <begin position="759"/>
        <end position="786"/>
    </location>
</feature>
<dbReference type="EMBL" id="LR787201">
    <property type="protein sequence ID" value="CAB3263063.1"/>
    <property type="molecule type" value="mRNA"/>
</dbReference>
<proteinExistence type="evidence at transcript level"/>
<evidence type="ECO:0000256" key="3">
    <source>
        <dbReference type="ARBA" id="ARBA00022737"/>
    </source>
</evidence>
<evidence type="ECO:0000256" key="5">
    <source>
        <dbReference type="SAM" id="Coils"/>
    </source>
</evidence>
<reference evidence="7" key="1">
    <citation type="submission" date="2020-04" db="EMBL/GenBank/DDBJ databases">
        <authorList>
            <person name="Neveu A P."/>
        </authorList>
    </citation>
    <scope>NUCLEOTIDE SEQUENCE</scope>
    <source>
        <tissue evidence="7">Whole embryo</tissue>
    </source>
</reference>
<name>A0A6F9DJD2_9ASCI</name>
<evidence type="ECO:0000256" key="6">
    <source>
        <dbReference type="SAM" id="MobiDB-lite"/>
    </source>
</evidence>
<dbReference type="GO" id="GO:0000278">
    <property type="term" value="P:mitotic cell cycle"/>
    <property type="evidence" value="ECO:0007669"/>
    <property type="project" value="TreeGrafter"/>
</dbReference>
<dbReference type="AlphaFoldDB" id="A0A6F9DJD2"/>
<dbReference type="SUPFAM" id="SSF52540">
    <property type="entry name" value="P-loop containing nucleoside triphosphate hydrolases"/>
    <property type="match status" value="3"/>
</dbReference>
<dbReference type="Gene3D" id="1.20.5.190">
    <property type="match status" value="11"/>
</dbReference>
<dbReference type="GO" id="GO:0005516">
    <property type="term" value="F:calmodulin binding"/>
    <property type="evidence" value="ECO:0007669"/>
    <property type="project" value="UniProtKB-KW"/>
</dbReference>
<keyword evidence="3" id="KW-0677">Repeat</keyword>
<keyword evidence="5" id="KW-0175">Coiled coil</keyword>